<evidence type="ECO:0000256" key="3">
    <source>
        <dbReference type="ARBA" id="ARBA00022553"/>
    </source>
</evidence>
<comment type="catalytic activity">
    <reaction evidence="8">
        <text>L-threonyl-[protein] + ATP = O-phospho-L-threonyl-[protein] + ADP + H(+)</text>
        <dbReference type="Rhea" id="RHEA:46608"/>
        <dbReference type="Rhea" id="RHEA-COMP:11060"/>
        <dbReference type="Rhea" id="RHEA-COMP:11605"/>
        <dbReference type="ChEBI" id="CHEBI:15378"/>
        <dbReference type="ChEBI" id="CHEBI:30013"/>
        <dbReference type="ChEBI" id="CHEBI:30616"/>
        <dbReference type="ChEBI" id="CHEBI:61977"/>
        <dbReference type="ChEBI" id="CHEBI:456216"/>
        <dbReference type="EC" id="2.7.11.1"/>
    </reaction>
</comment>
<evidence type="ECO:0000256" key="11">
    <source>
        <dbReference type="SAM" id="MobiDB-lite"/>
    </source>
</evidence>
<evidence type="ECO:0000256" key="7">
    <source>
        <dbReference type="ARBA" id="ARBA00022840"/>
    </source>
</evidence>
<dbReference type="GO" id="GO:0044878">
    <property type="term" value="P:mitotic cytokinesis checkpoint signaling"/>
    <property type="evidence" value="ECO:0007669"/>
    <property type="project" value="EnsemblFungi"/>
</dbReference>
<keyword evidence="5 10" id="KW-0547">Nucleotide-binding</keyword>
<accession>R8BHI2</accession>
<dbReference type="OrthoDB" id="18472at2759"/>
<dbReference type="GO" id="GO:0035974">
    <property type="term" value="C:meiotic spindle pole body"/>
    <property type="evidence" value="ECO:0007669"/>
    <property type="project" value="EnsemblFungi"/>
</dbReference>
<evidence type="ECO:0000313" key="14">
    <source>
        <dbReference type="EMBL" id="EON98766.1"/>
    </source>
</evidence>
<dbReference type="GO" id="GO:0034973">
    <property type="term" value="C:Sid2-Mob1 complex"/>
    <property type="evidence" value="ECO:0007669"/>
    <property type="project" value="EnsemblFungi"/>
</dbReference>
<dbReference type="KEGG" id="tmn:UCRPA7_5697"/>
<keyword evidence="3" id="KW-0597">Phosphoprotein</keyword>
<dbReference type="eggNOG" id="KOG0605">
    <property type="taxonomic scope" value="Eukaryota"/>
</dbReference>
<evidence type="ECO:0000256" key="2">
    <source>
        <dbReference type="ARBA" id="ARBA00022527"/>
    </source>
</evidence>
<dbReference type="GO" id="GO:0010971">
    <property type="term" value="P:positive regulation of G2/M transition of mitotic cell cycle"/>
    <property type="evidence" value="ECO:0007669"/>
    <property type="project" value="EnsemblFungi"/>
</dbReference>
<dbReference type="PANTHER" id="PTHR24356">
    <property type="entry name" value="SERINE/THREONINE-PROTEIN KINASE"/>
    <property type="match status" value="1"/>
</dbReference>
<feature type="region of interest" description="Disordered" evidence="11">
    <location>
        <begin position="113"/>
        <end position="134"/>
    </location>
</feature>
<dbReference type="GO" id="GO:0031028">
    <property type="term" value="P:septation initiation signaling"/>
    <property type="evidence" value="ECO:0007669"/>
    <property type="project" value="EnsemblFungi"/>
</dbReference>
<dbReference type="PROSITE" id="PS00108">
    <property type="entry name" value="PROTEIN_KINASE_ST"/>
    <property type="match status" value="1"/>
</dbReference>
<dbReference type="SMART" id="SM00220">
    <property type="entry name" value="S_TKc"/>
    <property type="match status" value="1"/>
</dbReference>
<evidence type="ECO:0000256" key="5">
    <source>
        <dbReference type="ARBA" id="ARBA00022741"/>
    </source>
</evidence>
<sequence>MASFVANLFPGGSKDKTTDLGQRPATPTKNSFTTPVSTPQGSPSKKTAPPGANDLPTAFENAMKLNSSNILDSPVKLGRPQSVVTPLSPGKPNAQVFEDGSTTLIDESIIQKTPTGSPLRKQGQENTPPTASKITVPEPIYQHNHAAVSRHELYQMKDRPTTPAKKFNTSRGLTPEELEILQKPNIKRLVNVTQLYFLDYYFDLLTYVGSRQGRLNAFKSEIPAPPETDEETYNNLWQKYTGRERANLRKRRVRLRHGDFQILTQVGQGGYGQVFLAQKKDTREVCALKVMSKKLLFKLDEIRHVLTERDILTTAKSEWLVRLLYSFQDDKSIYLAMEYVPGGDFRTLLNNTGVLSNRHARFYIAEMFCSVDALHQLGYIHRDLKPENFLVDSTGHVKLTDFGLAAGMLAPAKIESMRIRLEKASETSVPFGKPMEQRTVAERRDGYRSMREKDANYAKSIVGSPDYMAPEVLRGEEYDYTVDYWSLGCMLFEALTGFPPFAGSTPEETWRNLKHWREVLKRPVWEDPNYFLSNRTWNFITTCINSRSKRFSNIKDIYDHHYFAEVDWQTLRETKAPFVPELDSETDAGYFDDFTNEADMAKYKEVHEKQNALENMADRDDEMSKSLFVGFTFRHRKPTTEEGSPRKPISNITSEPSFGTML</sequence>
<feature type="domain" description="Protein kinase" evidence="12">
    <location>
        <begin position="260"/>
        <end position="563"/>
    </location>
</feature>
<name>R8BHI2_PHAM7</name>
<dbReference type="FunFam" id="1.10.510.10:FF:000141">
    <property type="entry name" value="Non-specific serine/threonine protein kinase"/>
    <property type="match status" value="1"/>
</dbReference>
<evidence type="ECO:0000313" key="15">
    <source>
        <dbReference type="Proteomes" id="UP000014074"/>
    </source>
</evidence>
<evidence type="ECO:0000256" key="9">
    <source>
        <dbReference type="ARBA" id="ARBA00048679"/>
    </source>
</evidence>
<dbReference type="FunFam" id="3.30.200.20:FF:000109">
    <property type="entry name" value="Non-specific serine/threonine protein kinase"/>
    <property type="match status" value="1"/>
</dbReference>
<dbReference type="GO" id="GO:0106310">
    <property type="term" value="F:protein serine kinase activity"/>
    <property type="evidence" value="ECO:0007669"/>
    <property type="project" value="RHEA"/>
</dbReference>
<dbReference type="GO" id="GO:1905758">
    <property type="term" value="P:positive regulation of primary cell septum biogenesis"/>
    <property type="evidence" value="ECO:0007669"/>
    <property type="project" value="EnsemblFungi"/>
</dbReference>
<feature type="compositionally biased region" description="Polar residues" evidence="11">
    <location>
        <begin position="25"/>
        <end position="45"/>
    </location>
</feature>
<feature type="region of interest" description="Disordered" evidence="11">
    <location>
        <begin position="637"/>
        <end position="662"/>
    </location>
</feature>
<evidence type="ECO:0000256" key="6">
    <source>
        <dbReference type="ARBA" id="ARBA00022777"/>
    </source>
</evidence>
<evidence type="ECO:0000256" key="4">
    <source>
        <dbReference type="ARBA" id="ARBA00022679"/>
    </source>
</evidence>
<dbReference type="GO" id="GO:1902846">
    <property type="term" value="P:positive regulation of mitotic spindle elongation"/>
    <property type="evidence" value="ECO:0007669"/>
    <property type="project" value="EnsemblFungi"/>
</dbReference>
<keyword evidence="15" id="KW-1185">Reference proteome</keyword>
<feature type="region of interest" description="Disordered" evidence="11">
    <location>
        <begin position="1"/>
        <end position="57"/>
    </location>
</feature>
<dbReference type="Pfam" id="PF00433">
    <property type="entry name" value="Pkinase_C"/>
    <property type="match status" value="1"/>
</dbReference>
<dbReference type="GO" id="GO:0120105">
    <property type="term" value="C:mitotic actomyosin contractile ring, intermediate layer"/>
    <property type="evidence" value="ECO:0007669"/>
    <property type="project" value="EnsemblFungi"/>
</dbReference>
<evidence type="ECO:0000259" key="12">
    <source>
        <dbReference type="PROSITE" id="PS50011"/>
    </source>
</evidence>
<dbReference type="InterPro" id="IPR000719">
    <property type="entry name" value="Prot_kinase_dom"/>
</dbReference>
<keyword evidence="4" id="KW-0808">Transferase</keyword>
<evidence type="ECO:0000256" key="10">
    <source>
        <dbReference type="PROSITE-ProRule" id="PRU10141"/>
    </source>
</evidence>
<dbReference type="GO" id="GO:0044732">
    <property type="term" value="C:mitotic spindle pole body"/>
    <property type="evidence" value="ECO:0007669"/>
    <property type="project" value="EnsemblFungi"/>
</dbReference>
<evidence type="ECO:0000256" key="1">
    <source>
        <dbReference type="ARBA" id="ARBA00012513"/>
    </source>
</evidence>
<dbReference type="HOGENOM" id="CLU_000288_67_4_1"/>
<feature type="binding site" evidence="10">
    <location>
        <position position="289"/>
    </location>
    <ligand>
        <name>ATP</name>
        <dbReference type="ChEBI" id="CHEBI:30616"/>
    </ligand>
</feature>
<dbReference type="EC" id="2.7.11.1" evidence="1"/>
<dbReference type="PROSITE" id="PS51285">
    <property type="entry name" value="AGC_KINASE_CTER"/>
    <property type="match status" value="1"/>
</dbReference>
<dbReference type="PANTHER" id="PTHR24356:SF417">
    <property type="entry name" value="CELL CYCLE PROTEIN KINASE DBF2-RELATED"/>
    <property type="match status" value="1"/>
</dbReference>
<organism evidence="14 15">
    <name type="scientific">Phaeoacremonium minimum (strain UCR-PA7)</name>
    <name type="common">Esca disease fungus</name>
    <name type="synonym">Togninia minima</name>
    <dbReference type="NCBI Taxonomy" id="1286976"/>
    <lineage>
        <taxon>Eukaryota</taxon>
        <taxon>Fungi</taxon>
        <taxon>Dikarya</taxon>
        <taxon>Ascomycota</taxon>
        <taxon>Pezizomycotina</taxon>
        <taxon>Sordariomycetes</taxon>
        <taxon>Sordariomycetidae</taxon>
        <taxon>Togniniales</taxon>
        <taxon>Togniniaceae</taxon>
        <taxon>Phaeoacremonium</taxon>
    </lineage>
</organism>
<dbReference type="InterPro" id="IPR000961">
    <property type="entry name" value="AGC-kinase_C"/>
</dbReference>
<keyword evidence="2" id="KW-0723">Serine/threonine-protein kinase</keyword>
<dbReference type="InterPro" id="IPR008271">
    <property type="entry name" value="Ser/Thr_kinase_AS"/>
</dbReference>
<feature type="compositionally biased region" description="Polar residues" evidence="11">
    <location>
        <begin position="124"/>
        <end position="133"/>
    </location>
</feature>
<dbReference type="AlphaFoldDB" id="R8BHI2"/>
<dbReference type="PROSITE" id="PS50011">
    <property type="entry name" value="PROTEIN_KINASE_DOM"/>
    <property type="match status" value="1"/>
</dbReference>
<evidence type="ECO:0000256" key="8">
    <source>
        <dbReference type="ARBA" id="ARBA00047899"/>
    </source>
</evidence>
<dbReference type="Pfam" id="PF00069">
    <property type="entry name" value="Pkinase"/>
    <property type="match status" value="2"/>
</dbReference>
<dbReference type="FunFam" id="1.10.510.10:FF:000319">
    <property type="entry name" value="Non-specific serine/threonine protein kinase"/>
    <property type="match status" value="1"/>
</dbReference>
<dbReference type="RefSeq" id="XP_007916432.1">
    <property type="nucleotide sequence ID" value="XM_007918241.1"/>
</dbReference>
<dbReference type="CDD" id="cd21776">
    <property type="entry name" value="MobB_Sid2p-like"/>
    <property type="match status" value="1"/>
</dbReference>
<dbReference type="Gene3D" id="1.10.510.10">
    <property type="entry name" value="Transferase(Phosphotransferase) domain 1"/>
    <property type="match status" value="2"/>
</dbReference>
<dbReference type="CDD" id="cd05600">
    <property type="entry name" value="STKc_Sid2p_like"/>
    <property type="match status" value="1"/>
</dbReference>
<dbReference type="GO" id="GO:1903501">
    <property type="term" value="P:positive regulation of mitotic actomyosin contractile ring assembly"/>
    <property type="evidence" value="ECO:0007669"/>
    <property type="project" value="EnsemblFungi"/>
</dbReference>
<dbReference type="GO" id="GO:0005524">
    <property type="term" value="F:ATP binding"/>
    <property type="evidence" value="ECO:0007669"/>
    <property type="project" value="UniProtKB-UniRule"/>
</dbReference>
<dbReference type="GO" id="GO:1902854">
    <property type="term" value="P:positive regulation of nuclear migration during mitotic telophase"/>
    <property type="evidence" value="ECO:0007669"/>
    <property type="project" value="EnsemblFungi"/>
</dbReference>
<feature type="domain" description="AGC-kinase C-terminal" evidence="13">
    <location>
        <begin position="564"/>
        <end position="643"/>
    </location>
</feature>
<dbReference type="InterPro" id="IPR011009">
    <property type="entry name" value="Kinase-like_dom_sf"/>
</dbReference>
<evidence type="ECO:0000259" key="13">
    <source>
        <dbReference type="PROSITE" id="PS51285"/>
    </source>
</evidence>
<dbReference type="InterPro" id="IPR017892">
    <property type="entry name" value="Pkinase_C"/>
</dbReference>
<gene>
    <name evidence="14" type="ORF">UCRPA7_5697</name>
</gene>
<dbReference type="GO" id="GO:0004674">
    <property type="term" value="F:protein serine/threonine kinase activity"/>
    <property type="evidence" value="ECO:0007669"/>
    <property type="project" value="UniProtKB-KW"/>
</dbReference>
<dbReference type="InterPro" id="IPR017441">
    <property type="entry name" value="Protein_kinase_ATP_BS"/>
</dbReference>
<feature type="compositionally biased region" description="Polar residues" evidence="11">
    <location>
        <begin position="650"/>
        <end position="662"/>
    </location>
</feature>
<dbReference type="GeneID" id="19326276"/>
<protein>
    <recommendedName>
        <fullName evidence="1">non-specific serine/threonine protein kinase</fullName>
        <ecNumber evidence="1">2.7.11.1</ecNumber>
    </recommendedName>
</protein>
<reference evidence="15" key="1">
    <citation type="journal article" date="2013" name="Genome Announc.">
        <title>Draft genome sequence of the ascomycete Phaeoacremonium aleophilum strain UCR-PA7, a causal agent of the esca disease complex in grapevines.</title>
        <authorList>
            <person name="Blanco-Ulate B."/>
            <person name="Rolshausen P."/>
            <person name="Cantu D."/>
        </authorList>
    </citation>
    <scope>NUCLEOTIDE SEQUENCE [LARGE SCALE GENOMIC DNA]</scope>
    <source>
        <strain evidence="15">UCR-PA7</strain>
    </source>
</reference>
<keyword evidence="6 14" id="KW-0418">Kinase</keyword>
<proteinExistence type="predicted"/>
<dbReference type="EMBL" id="KB933196">
    <property type="protein sequence ID" value="EON98766.1"/>
    <property type="molecule type" value="Genomic_DNA"/>
</dbReference>
<dbReference type="SUPFAM" id="SSF56112">
    <property type="entry name" value="Protein kinase-like (PK-like)"/>
    <property type="match status" value="1"/>
</dbReference>
<keyword evidence="7 10" id="KW-0067">ATP-binding</keyword>
<dbReference type="Gene3D" id="3.30.200.20">
    <property type="entry name" value="Phosphorylase Kinase, domain 1"/>
    <property type="match status" value="2"/>
</dbReference>
<dbReference type="SMART" id="SM00133">
    <property type="entry name" value="S_TK_X"/>
    <property type="match status" value="1"/>
</dbReference>
<dbReference type="InterPro" id="IPR050236">
    <property type="entry name" value="Ser_Thr_kinase_AGC"/>
</dbReference>
<dbReference type="GO" id="GO:1903473">
    <property type="term" value="P:positive regulation of mitotic actomyosin contractile ring contraction"/>
    <property type="evidence" value="ECO:0007669"/>
    <property type="project" value="EnsemblFungi"/>
</dbReference>
<dbReference type="Proteomes" id="UP000014074">
    <property type="component" value="Unassembled WGS sequence"/>
</dbReference>
<comment type="catalytic activity">
    <reaction evidence="9">
        <text>L-seryl-[protein] + ATP = O-phospho-L-seryl-[protein] + ADP + H(+)</text>
        <dbReference type="Rhea" id="RHEA:17989"/>
        <dbReference type="Rhea" id="RHEA-COMP:9863"/>
        <dbReference type="Rhea" id="RHEA-COMP:11604"/>
        <dbReference type="ChEBI" id="CHEBI:15378"/>
        <dbReference type="ChEBI" id="CHEBI:29999"/>
        <dbReference type="ChEBI" id="CHEBI:30616"/>
        <dbReference type="ChEBI" id="CHEBI:83421"/>
        <dbReference type="ChEBI" id="CHEBI:456216"/>
        <dbReference type="EC" id="2.7.11.1"/>
    </reaction>
</comment>
<dbReference type="PROSITE" id="PS00107">
    <property type="entry name" value="PROTEIN_KINASE_ATP"/>
    <property type="match status" value="1"/>
</dbReference>